<dbReference type="EMBL" id="BK032870">
    <property type="protein sequence ID" value="DAF64976.1"/>
    <property type="molecule type" value="Genomic_DNA"/>
</dbReference>
<name>A0A8S5TPD3_9CAUD</name>
<evidence type="ECO:0000313" key="1">
    <source>
        <dbReference type="EMBL" id="DAF64976.1"/>
    </source>
</evidence>
<protein>
    <submittedName>
        <fullName evidence="1">Uncharacterized protein</fullName>
    </submittedName>
</protein>
<reference evidence="1" key="1">
    <citation type="journal article" date="2021" name="Proc. Natl. Acad. Sci. U.S.A.">
        <title>A Catalog of Tens of Thousands of Viruses from Human Metagenomes Reveals Hidden Associations with Chronic Diseases.</title>
        <authorList>
            <person name="Tisza M.J."/>
            <person name="Buck C.B."/>
        </authorList>
    </citation>
    <scope>NUCLEOTIDE SEQUENCE</scope>
    <source>
        <strain evidence="1">CtPrm3</strain>
    </source>
</reference>
<proteinExistence type="predicted"/>
<accession>A0A8S5TPD3</accession>
<sequence>MPQQGADHGRGGEGNREGLEHEVKERLTVDSIMTADGEVVPLGPVDKDGHRVPLDTTSLYGPRGEHYKVKSFVHFPLMDGWFMECAFTKDLIDVSSLHLKAPDSWEKLLDDLGETPQQGGRSGHPACVYLDARGLCRGHMDKDGKCKLSDADCCVSWMVSNIRGRIKRLYAGDGKRDRSEK</sequence>
<organism evidence="1">
    <name type="scientific">Siphoviridae sp. ctPrm3</name>
    <dbReference type="NCBI Taxonomy" id="2827864"/>
    <lineage>
        <taxon>Viruses</taxon>
        <taxon>Duplodnaviria</taxon>
        <taxon>Heunggongvirae</taxon>
        <taxon>Uroviricota</taxon>
        <taxon>Caudoviricetes</taxon>
    </lineage>
</organism>